<sequence>MKPKGRTCLRRS</sequence>
<dbReference type="EMBL" id="GBRH01256947">
    <property type="protein sequence ID" value="JAD40948.1"/>
    <property type="molecule type" value="Transcribed_RNA"/>
</dbReference>
<name>A0A0A8ZTB4_ARUDO</name>
<organism evidence="1">
    <name type="scientific">Arundo donax</name>
    <name type="common">Giant reed</name>
    <name type="synonym">Donax arundinaceus</name>
    <dbReference type="NCBI Taxonomy" id="35708"/>
    <lineage>
        <taxon>Eukaryota</taxon>
        <taxon>Viridiplantae</taxon>
        <taxon>Streptophyta</taxon>
        <taxon>Embryophyta</taxon>
        <taxon>Tracheophyta</taxon>
        <taxon>Spermatophyta</taxon>
        <taxon>Magnoliopsida</taxon>
        <taxon>Liliopsida</taxon>
        <taxon>Poales</taxon>
        <taxon>Poaceae</taxon>
        <taxon>PACMAD clade</taxon>
        <taxon>Arundinoideae</taxon>
        <taxon>Arundineae</taxon>
        <taxon>Arundo</taxon>
    </lineage>
</organism>
<evidence type="ECO:0000313" key="1">
    <source>
        <dbReference type="EMBL" id="JAD40948.1"/>
    </source>
</evidence>
<reference evidence="1" key="1">
    <citation type="submission" date="2014-09" db="EMBL/GenBank/DDBJ databases">
        <authorList>
            <person name="Magalhaes I.L.F."/>
            <person name="Oliveira U."/>
            <person name="Santos F.R."/>
            <person name="Vidigal T.H.D.A."/>
            <person name="Brescovit A.D."/>
            <person name="Santos A.J."/>
        </authorList>
    </citation>
    <scope>NUCLEOTIDE SEQUENCE</scope>
    <source>
        <tissue evidence="1">Shoot tissue taken approximately 20 cm above the soil surface</tissue>
    </source>
</reference>
<reference evidence="1" key="2">
    <citation type="journal article" date="2015" name="Data Brief">
        <title>Shoot transcriptome of the giant reed, Arundo donax.</title>
        <authorList>
            <person name="Barrero R.A."/>
            <person name="Guerrero F.D."/>
            <person name="Moolhuijzen P."/>
            <person name="Goolsby J.A."/>
            <person name="Tidwell J."/>
            <person name="Bellgard S.E."/>
            <person name="Bellgard M.I."/>
        </authorList>
    </citation>
    <scope>NUCLEOTIDE SEQUENCE</scope>
    <source>
        <tissue evidence="1">Shoot tissue taken approximately 20 cm above the soil surface</tissue>
    </source>
</reference>
<protein>
    <submittedName>
        <fullName evidence="1">Uncharacterized protein</fullName>
    </submittedName>
</protein>
<accession>A0A0A8ZTB4</accession>
<proteinExistence type="predicted"/>